<dbReference type="AlphaFoldDB" id="A0A0R3S9N4"/>
<feature type="compositionally biased region" description="Polar residues" evidence="1">
    <location>
        <begin position="65"/>
        <end position="76"/>
    </location>
</feature>
<organism evidence="5">
    <name type="scientific">Hymenolepis diminuta</name>
    <name type="common">Rat tapeworm</name>
    <dbReference type="NCBI Taxonomy" id="6216"/>
    <lineage>
        <taxon>Eukaryota</taxon>
        <taxon>Metazoa</taxon>
        <taxon>Spiralia</taxon>
        <taxon>Lophotrochozoa</taxon>
        <taxon>Platyhelminthes</taxon>
        <taxon>Cestoda</taxon>
        <taxon>Eucestoda</taxon>
        <taxon>Cyclophyllidea</taxon>
        <taxon>Hymenolepididae</taxon>
        <taxon>Hymenolepis</taxon>
    </lineage>
</organism>
<accession>A0A0R3S9N4</accession>
<gene>
    <name evidence="3" type="ORF">HDID_LOCUS975</name>
</gene>
<proteinExistence type="predicted"/>
<reference evidence="3 4" key="2">
    <citation type="submission" date="2018-11" db="EMBL/GenBank/DDBJ databases">
        <authorList>
            <consortium name="Pathogen Informatics"/>
        </authorList>
    </citation>
    <scope>NUCLEOTIDE SEQUENCE [LARGE SCALE GENOMIC DNA]</scope>
</reference>
<reference evidence="5" key="1">
    <citation type="submission" date="2017-02" db="UniProtKB">
        <authorList>
            <consortium name="WormBaseParasite"/>
        </authorList>
    </citation>
    <scope>IDENTIFICATION</scope>
</reference>
<dbReference type="EMBL" id="UYSG01000153">
    <property type="protein sequence ID" value="VDL18436.1"/>
    <property type="molecule type" value="Genomic_DNA"/>
</dbReference>
<dbReference type="OrthoDB" id="6268372at2759"/>
<feature type="region of interest" description="Disordered" evidence="1">
    <location>
        <begin position="64"/>
        <end position="91"/>
    </location>
</feature>
<feature type="transmembrane region" description="Helical" evidence="2">
    <location>
        <begin position="113"/>
        <end position="137"/>
    </location>
</feature>
<name>A0A0R3S9N4_HYMDI</name>
<sequence length="139" mass="15837">MPPKRKKKIKDPVIPPLDFVGSPPSKRIPINDEYIPCTANYPRVRTIASEKQPPWIEPHFDCSGFSRQPSQPTRTFKGSPPPRNRRSKSIIGSLDFSSEGTSITMKSRRSLKVGLFILVSNFTCLYMTLILVVIYWIPF</sequence>
<evidence type="ECO:0000313" key="5">
    <source>
        <dbReference type="WBParaSite" id="HDID_0000097401-mRNA-1"/>
    </source>
</evidence>
<feature type="region of interest" description="Disordered" evidence="1">
    <location>
        <begin position="1"/>
        <end position="20"/>
    </location>
</feature>
<evidence type="ECO:0000313" key="3">
    <source>
        <dbReference type="EMBL" id="VDL18436.1"/>
    </source>
</evidence>
<keyword evidence="2" id="KW-0472">Membrane</keyword>
<dbReference type="WBParaSite" id="HDID_0000097401-mRNA-1">
    <property type="protein sequence ID" value="HDID_0000097401-mRNA-1"/>
    <property type="gene ID" value="HDID_0000097401"/>
</dbReference>
<keyword evidence="2" id="KW-1133">Transmembrane helix</keyword>
<evidence type="ECO:0000256" key="2">
    <source>
        <dbReference type="SAM" id="Phobius"/>
    </source>
</evidence>
<protein>
    <submittedName>
        <fullName evidence="3 5">Uncharacterized protein</fullName>
    </submittedName>
</protein>
<dbReference type="Proteomes" id="UP000274504">
    <property type="component" value="Unassembled WGS sequence"/>
</dbReference>
<evidence type="ECO:0000256" key="1">
    <source>
        <dbReference type="SAM" id="MobiDB-lite"/>
    </source>
</evidence>
<evidence type="ECO:0000313" key="4">
    <source>
        <dbReference type="Proteomes" id="UP000274504"/>
    </source>
</evidence>
<keyword evidence="2" id="KW-0812">Transmembrane</keyword>